<reference evidence="1 2" key="1">
    <citation type="submission" date="2023-07" db="EMBL/GenBank/DDBJ databases">
        <title>Genomic Encyclopedia of Type Strains, Phase IV (KMG-IV): sequencing the most valuable type-strain genomes for metagenomic binning, comparative biology and taxonomic classification.</title>
        <authorList>
            <person name="Goeker M."/>
        </authorList>
    </citation>
    <scope>NUCLEOTIDE SEQUENCE [LARGE SCALE GENOMIC DNA]</scope>
    <source>
        <strain evidence="1 2">B1-1</strain>
    </source>
</reference>
<evidence type="ECO:0000313" key="1">
    <source>
        <dbReference type="EMBL" id="MDQ0515543.1"/>
    </source>
</evidence>
<organism evidence="1 2">
    <name type="scientific">Kaistia geumhonensis</name>
    <dbReference type="NCBI Taxonomy" id="410839"/>
    <lineage>
        <taxon>Bacteria</taxon>
        <taxon>Pseudomonadati</taxon>
        <taxon>Pseudomonadota</taxon>
        <taxon>Alphaproteobacteria</taxon>
        <taxon>Hyphomicrobiales</taxon>
        <taxon>Kaistiaceae</taxon>
        <taxon>Kaistia</taxon>
    </lineage>
</organism>
<gene>
    <name evidence="1" type="ORF">QO015_001156</name>
</gene>
<sequence>MLKAILVSALGGMLSGHYVRNGWRALFLVIALIGAETAYEAIHHHWSGRHDIGAFGILDTVGSGAVLVGELLSG</sequence>
<protein>
    <submittedName>
        <fullName evidence="1">Uncharacterized protein</fullName>
    </submittedName>
</protein>
<proteinExistence type="predicted"/>
<keyword evidence="2" id="KW-1185">Reference proteome</keyword>
<name>A0ABU0M3K8_9HYPH</name>
<comment type="caution">
    <text evidence="1">The sequence shown here is derived from an EMBL/GenBank/DDBJ whole genome shotgun (WGS) entry which is preliminary data.</text>
</comment>
<accession>A0ABU0M3K8</accession>
<dbReference type="Proteomes" id="UP001223743">
    <property type="component" value="Unassembled WGS sequence"/>
</dbReference>
<dbReference type="EMBL" id="JAUSWJ010000001">
    <property type="protein sequence ID" value="MDQ0515543.1"/>
    <property type="molecule type" value="Genomic_DNA"/>
</dbReference>
<evidence type="ECO:0000313" key="2">
    <source>
        <dbReference type="Proteomes" id="UP001223743"/>
    </source>
</evidence>
<dbReference type="RefSeq" id="WP_266280867.1">
    <property type="nucleotide sequence ID" value="NZ_JAPKNF010000001.1"/>
</dbReference>